<keyword evidence="1" id="KW-1185">Reference proteome</keyword>
<dbReference type="WBParaSite" id="Minc3s09526g43290">
    <property type="protein sequence ID" value="Minc3s09526g43290"/>
    <property type="gene ID" value="Minc3s09526g43290"/>
</dbReference>
<organism evidence="1 2">
    <name type="scientific">Meloidogyne incognita</name>
    <name type="common">Southern root-knot nematode worm</name>
    <name type="synonym">Oxyuris incognita</name>
    <dbReference type="NCBI Taxonomy" id="6306"/>
    <lineage>
        <taxon>Eukaryota</taxon>
        <taxon>Metazoa</taxon>
        <taxon>Ecdysozoa</taxon>
        <taxon>Nematoda</taxon>
        <taxon>Chromadorea</taxon>
        <taxon>Rhabditida</taxon>
        <taxon>Tylenchina</taxon>
        <taxon>Tylenchomorpha</taxon>
        <taxon>Tylenchoidea</taxon>
        <taxon>Meloidogynidae</taxon>
        <taxon>Meloidogyninae</taxon>
        <taxon>Meloidogyne</taxon>
        <taxon>Meloidogyne incognita group</taxon>
    </lineage>
</organism>
<reference evidence="2" key="1">
    <citation type="submission" date="2022-11" db="UniProtKB">
        <authorList>
            <consortium name="WormBaseParasite"/>
        </authorList>
    </citation>
    <scope>IDENTIFICATION</scope>
</reference>
<accession>A0A914NZ76</accession>
<dbReference type="AlphaFoldDB" id="A0A914NZ76"/>
<protein>
    <submittedName>
        <fullName evidence="2">Uncharacterized protein</fullName>
    </submittedName>
</protein>
<evidence type="ECO:0000313" key="2">
    <source>
        <dbReference type="WBParaSite" id="Minc3s09526g43290"/>
    </source>
</evidence>
<sequence>MIVGEIVKINECKIWPKFYNFSYKDYLNDVKYTLRSSHKILEQDLPCIDIQESNEEKNTNDEVFSIKGILLWLYDFVVLP</sequence>
<dbReference type="Proteomes" id="UP000887563">
    <property type="component" value="Unplaced"/>
</dbReference>
<evidence type="ECO:0000313" key="1">
    <source>
        <dbReference type="Proteomes" id="UP000887563"/>
    </source>
</evidence>
<name>A0A914NZ76_MELIC</name>
<proteinExistence type="predicted"/>